<dbReference type="EMBL" id="FOXX01000006">
    <property type="protein sequence ID" value="SFQ65893.1"/>
    <property type="molecule type" value="Genomic_DNA"/>
</dbReference>
<reference evidence="2 3" key="1">
    <citation type="submission" date="2016-10" db="EMBL/GenBank/DDBJ databases">
        <authorList>
            <person name="Varghese N."/>
            <person name="Submissions S."/>
        </authorList>
    </citation>
    <scope>NUCLEOTIDE SEQUENCE [LARGE SCALE GENOMIC DNA]</scope>
    <source>
        <strain evidence="2 3">DSM 13796</strain>
    </source>
</reference>
<feature type="region of interest" description="Disordered" evidence="1">
    <location>
        <begin position="17"/>
        <end position="45"/>
    </location>
</feature>
<proteinExistence type="predicted"/>
<evidence type="ECO:0008006" key="4">
    <source>
        <dbReference type="Google" id="ProtNLM"/>
    </source>
</evidence>
<accession>A0A1I6ABA6</accession>
<evidence type="ECO:0000256" key="1">
    <source>
        <dbReference type="SAM" id="MobiDB-lite"/>
    </source>
</evidence>
<sequence length="45" mass="5063">MEKKQWEKPEVEVLDVNKTMAGPGLSYPDAVQPDPDPEDAMHHDS</sequence>
<dbReference type="Proteomes" id="UP000182762">
    <property type="component" value="Unassembled WGS sequence"/>
</dbReference>
<dbReference type="GeneID" id="93713827"/>
<organism evidence="2 3">
    <name type="scientific">Priestia endophytica DSM 13796</name>
    <dbReference type="NCBI Taxonomy" id="1121089"/>
    <lineage>
        <taxon>Bacteria</taxon>
        <taxon>Bacillati</taxon>
        <taxon>Bacillota</taxon>
        <taxon>Bacilli</taxon>
        <taxon>Bacillales</taxon>
        <taxon>Bacillaceae</taxon>
        <taxon>Priestia</taxon>
    </lineage>
</organism>
<dbReference type="InterPro" id="IPR049825">
    <property type="entry name" value="Lasso_PadeA-like"/>
</dbReference>
<gene>
    <name evidence="2" type="ORF">SAMN02745910_02563</name>
</gene>
<keyword evidence="3" id="KW-1185">Reference proteome</keyword>
<dbReference type="RefSeq" id="WP_019392002.1">
    <property type="nucleotide sequence ID" value="NZ_FOXX01000006.1"/>
</dbReference>
<dbReference type="NCBIfam" id="NF033524">
    <property type="entry name" value="lasso_PadeA_fam"/>
    <property type="match status" value="1"/>
</dbReference>
<name>A0A1I6ABA6_9BACI</name>
<evidence type="ECO:0000313" key="2">
    <source>
        <dbReference type="EMBL" id="SFQ65893.1"/>
    </source>
</evidence>
<evidence type="ECO:0000313" key="3">
    <source>
        <dbReference type="Proteomes" id="UP000182762"/>
    </source>
</evidence>
<protein>
    <recommendedName>
        <fullName evidence="4">Paeninodin family lasso peptide</fullName>
    </recommendedName>
</protein>
<comment type="caution">
    <text evidence="2">The sequence shown here is derived from an EMBL/GenBank/DDBJ whole genome shotgun (WGS) entry which is preliminary data.</text>
</comment>